<accession>A0A1X7SYQ5</accession>
<dbReference type="AlphaFoldDB" id="A0A1X7SYQ5"/>
<sequence length="429" mass="47404">NEEKMVHVYSLGSPSPIDVQPLLNYSLFDESLHPSPPPPRHWLEYKPEYQGLWFTYDYYDSAPPERETETCQETLKLGKHSLILSLDVMHRLDFFINKFRVSLEATPLVSQGLIVLGDPVAKTMLSITSDTTLIHLPLKCHISSSDSKPTTSLIINRVDAEVTMAMYSGNATPTDPQTLHLDCTIEEVTFSSVECSNDSISHITTGVLVTDRSILCPQLLLSVHNKTDGSLQSSYYHFKAPEVKTDLTFRNLSLFFTIAASWLSSTASLHPPPPAPSERDTTDRLILLLRGITGEYSKSVSEGTLVSFCLGEALVHFISSSVSSAVPVIQSPAPISSCIKSLADNALHNVGSNVLSSLDERVFEVCLAWPREGVPLLGLKVGGIAMYLPHHLLAQFEEYAKQLLEIWCIFKDDQEENKAIPAFTLGCIV</sequence>
<proteinExistence type="predicted"/>
<dbReference type="InParanoid" id="A0A1X7SYQ5"/>
<evidence type="ECO:0000313" key="1">
    <source>
        <dbReference type="EnsemblMetazoa" id="Aqu2.1.07309_001"/>
    </source>
</evidence>
<reference evidence="1" key="1">
    <citation type="submission" date="2017-05" db="UniProtKB">
        <authorList>
            <consortium name="EnsemblMetazoa"/>
        </authorList>
    </citation>
    <scope>IDENTIFICATION</scope>
</reference>
<protein>
    <submittedName>
        <fullName evidence="1">Uncharacterized protein</fullName>
    </submittedName>
</protein>
<dbReference type="OrthoDB" id="445152at2759"/>
<organism evidence="1">
    <name type="scientific">Amphimedon queenslandica</name>
    <name type="common">Sponge</name>
    <dbReference type="NCBI Taxonomy" id="400682"/>
    <lineage>
        <taxon>Eukaryota</taxon>
        <taxon>Metazoa</taxon>
        <taxon>Porifera</taxon>
        <taxon>Demospongiae</taxon>
        <taxon>Heteroscleromorpha</taxon>
        <taxon>Haplosclerida</taxon>
        <taxon>Niphatidae</taxon>
        <taxon>Amphimedon</taxon>
    </lineage>
</organism>
<dbReference type="EnsemblMetazoa" id="Aqu2.1.07309_001">
    <property type="protein sequence ID" value="Aqu2.1.07309_001"/>
    <property type="gene ID" value="Aqu2.1.07309"/>
</dbReference>
<name>A0A1X7SYQ5_AMPQE</name>